<dbReference type="GO" id="GO:0022857">
    <property type="term" value="F:transmembrane transporter activity"/>
    <property type="evidence" value="ECO:0007669"/>
    <property type="project" value="InterPro"/>
</dbReference>
<feature type="transmembrane region" description="Helical" evidence="6">
    <location>
        <begin position="7"/>
        <end position="26"/>
    </location>
</feature>
<feature type="transmembrane region" description="Helical" evidence="6">
    <location>
        <begin position="255"/>
        <end position="276"/>
    </location>
</feature>
<keyword evidence="4 6" id="KW-1133">Transmembrane helix</keyword>
<name>A0A5B2VSE5_9HYPH</name>
<dbReference type="GO" id="GO:0005886">
    <property type="term" value="C:plasma membrane"/>
    <property type="evidence" value="ECO:0007669"/>
    <property type="project" value="UniProtKB-SubCell"/>
</dbReference>
<feature type="transmembrane region" description="Helical" evidence="6">
    <location>
        <begin position="373"/>
        <end position="393"/>
    </location>
</feature>
<dbReference type="CDD" id="cd06173">
    <property type="entry name" value="MFS_MefA_like"/>
    <property type="match status" value="1"/>
</dbReference>
<feature type="domain" description="Major facilitator superfamily (MFS) profile" evidence="7">
    <location>
        <begin position="1"/>
        <end position="398"/>
    </location>
</feature>
<sequence>MGSGYILLLAAYVVSIVGDWSFKIAIPVIVMELTGSPLLMSVAFACSFAPYIVMMPLGGVVADLFRRQRILYLGDFAAAALCTLICAYLALGGTNVYVLFPALFGLGIVSSVYHPAFQSFIPNVVAREALPRANATFATSDNLLNLLGPAISGGLVAAFRPDWIIWFNAASFLVSGLAILAIRAQVPEVARQVRVSVAGIGRDLADGFRIAWSEPIIKWGTILFIGENFATNAILGNEIYFLTEVLGLSVSQAGLVIGASAAGAVAGSLVAPALMARFAPGRLMLSCLFVIAGGTAVMLLAQNLGIAAVVLGRGLLMGARAVIIVTMFTYRQRVIPQAYLGRTVAITRTISYVPVPVSAVVGGYVLAQTGGNMQAVLLMSVGTLLACALLGLLTPFARAQQPGDLPSAPLEESHAR</sequence>
<keyword evidence="3 6" id="KW-0812">Transmembrane</keyword>
<keyword evidence="9" id="KW-1185">Reference proteome</keyword>
<dbReference type="PANTHER" id="PTHR23513">
    <property type="entry name" value="INTEGRAL MEMBRANE EFFLUX PROTEIN-RELATED"/>
    <property type="match status" value="1"/>
</dbReference>
<dbReference type="Proteomes" id="UP000323142">
    <property type="component" value="Unassembled WGS sequence"/>
</dbReference>
<evidence type="ECO:0000256" key="1">
    <source>
        <dbReference type="ARBA" id="ARBA00004651"/>
    </source>
</evidence>
<accession>A0A5B2VSE5</accession>
<dbReference type="PROSITE" id="PS50850">
    <property type="entry name" value="MFS"/>
    <property type="match status" value="1"/>
</dbReference>
<organism evidence="8 9">
    <name type="scientific">Salinarimonas soli</name>
    <dbReference type="NCBI Taxonomy" id="1638099"/>
    <lineage>
        <taxon>Bacteria</taxon>
        <taxon>Pseudomonadati</taxon>
        <taxon>Pseudomonadota</taxon>
        <taxon>Alphaproteobacteria</taxon>
        <taxon>Hyphomicrobiales</taxon>
        <taxon>Salinarimonadaceae</taxon>
        <taxon>Salinarimonas</taxon>
    </lineage>
</organism>
<feature type="transmembrane region" description="Helical" evidence="6">
    <location>
        <begin position="283"/>
        <end position="300"/>
    </location>
</feature>
<keyword evidence="5 6" id="KW-0472">Membrane</keyword>
<dbReference type="SUPFAM" id="SSF103473">
    <property type="entry name" value="MFS general substrate transporter"/>
    <property type="match status" value="1"/>
</dbReference>
<feature type="transmembrane region" description="Helical" evidence="6">
    <location>
        <begin position="97"/>
        <end position="121"/>
    </location>
</feature>
<evidence type="ECO:0000313" key="8">
    <source>
        <dbReference type="EMBL" id="KAA2242141.1"/>
    </source>
</evidence>
<dbReference type="InterPro" id="IPR011701">
    <property type="entry name" value="MFS"/>
</dbReference>
<feature type="transmembrane region" description="Helical" evidence="6">
    <location>
        <begin position="165"/>
        <end position="184"/>
    </location>
</feature>
<dbReference type="Pfam" id="PF07690">
    <property type="entry name" value="MFS_1"/>
    <property type="match status" value="1"/>
</dbReference>
<dbReference type="InterPro" id="IPR036259">
    <property type="entry name" value="MFS_trans_sf"/>
</dbReference>
<proteinExistence type="predicted"/>
<dbReference type="InterPro" id="IPR020846">
    <property type="entry name" value="MFS_dom"/>
</dbReference>
<dbReference type="RefSeq" id="WP_149815749.1">
    <property type="nucleotide sequence ID" value="NZ_VUOA01000007.1"/>
</dbReference>
<evidence type="ECO:0000256" key="4">
    <source>
        <dbReference type="ARBA" id="ARBA00022989"/>
    </source>
</evidence>
<feature type="transmembrane region" description="Helical" evidence="6">
    <location>
        <begin position="306"/>
        <end position="328"/>
    </location>
</feature>
<evidence type="ECO:0000256" key="6">
    <source>
        <dbReference type="SAM" id="Phobius"/>
    </source>
</evidence>
<feature type="transmembrane region" description="Helical" evidence="6">
    <location>
        <begin position="70"/>
        <end position="91"/>
    </location>
</feature>
<evidence type="ECO:0000313" key="9">
    <source>
        <dbReference type="Proteomes" id="UP000323142"/>
    </source>
</evidence>
<dbReference type="AlphaFoldDB" id="A0A5B2VSE5"/>
<reference evidence="8 9" key="1">
    <citation type="submission" date="2019-09" db="EMBL/GenBank/DDBJ databases">
        <title>Salinarimonas rosea gen. nov., sp. nov., a new member of the a-2 subgroup of the Proteobacteria.</title>
        <authorList>
            <person name="Liu J."/>
        </authorList>
    </citation>
    <scope>NUCLEOTIDE SEQUENCE [LARGE SCALE GENOMIC DNA]</scope>
    <source>
        <strain evidence="8 9">BN140002</strain>
    </source>
</reference>
<evidence type="ECO:0000256" key="3">
    <source>
        <dbReference type="ARBA" id="ARBA00022692"/>
    </source>
</evidence>
<gene>
    <name evidence="8" type="ORF">F0L46_04040</name>
</gene>
<comment type="caution">
    <text evidence="8">The sequence shown here is derived from an EMBL/GenBank/DDBJ whole genome shotgun (WGS) entry which is preliminary data.</text>
</comment>
<dbReference type="PANTHER" id="PTHR23513:SF6">
    <property type="entry name" value="MAJOR FACILITATOR SUPERFAMILY ASSOCIATED DOMAIN-CONTAINING PROTEIN"/>
    <property type="match status" value="1"/>
</dbReference>
<evidence type="ECO:0000259" key="7">
    <source>
        <dbReference type="PROSITE" id="PS50850"/>
    </source>
</evidence>
<dbReference type="Gene3D" id="1.20.1250.20">
    <property type="entry name" value="MFS general substrate transporter like domains"/>
    <property type="match status" value="2"/>
</dbReference>
<feature type="transmembrane region" description="Helical" evidence="6">
    <location>
        <begin position="142"/>
        <end position="159"/>
    </location>
</feature>
<dbReference type="OrthoDB" id="7283966at2"/>
<feature type="transmembrane region" description="Helical" evidence="6">
    <location>
        <begin position="349"/>
        <end position="367"/>
    </location>
</feature>
<evidence type="ECO:0000256" key="2">
    <source>
        <dbReference type="ARBA" id="ARBA00022475"/>
    </source>
</evidence>
<dbReference type="EMBL" id="VUOA01000007">
    <property type="protein sequence ID" value="KAA2242141.1"/>
    <property type="molecule type" value="Genomic_DNA"/>
</dbReference>
<evidence type="ECO:0000256" key="5">
    <source>
        <dbReference type="ARBA" id="ARBA00023136"/>
    </source>
</evidence>
<protein>
    <submittedName>
        <fullName evidence="8">MFS transporter</fullName>
    </submittedName>
</protein>
<feature type="transmembrane region" description="Helical" evidence="6">
    <location>
        <begin position="38"/>
        <end position="58"/>
    </location>
</feature>
<reference evidence="8 9" key="2">
    <citation type="submission" date="2019-09" db="EMBL/GenBank/DDBJ databases">
        <authorList>
            <person name="Jin C."/>
        </authorList>
    </citation>
    <scope>NUCLEOTIDE SEQUENCE [LARGE SCALE GENOMIC DNA]</scope>
    <source>
        <strain evidence="8 9">BN140002</strain>
    </source>
</reference>
<comment type="subcellular location">
    <subcellularLocation>
        <location evidence="1">Cell membrane</location>
        <topology evidence="1">Multi-pass membrane protein</topology>
    </subcellularLocation>
</comment>
<keyword evidence="2" id="KW-1003">Cell membrane</keyword>